<dbReference type="EMBL" id="MTHB01000203">
    <property type="protein sequence ID" value="OXC74832.1"/>
    <property type="molecule type" value="Genomic_DNA"/>
</dbReference>
<comment type="caution">
    <text evidence="1">The sequence shown here is derived from an EMBL/GenBank/DDBJ whole genome shotgun (WGS) entry which is preliminary data.</text>
</comment>
<evidence type="ECO:0000313" key="2">
    <source>
        <dbReference type="Proteomes" id="UP000214720"/>
    </source>
</evidence>
<gene>
    <name evidence="1" type="ORF">BSU04_30025</name>
</gene>
<dbReference type="AlphaFoldDB" id="A0A226WUH9"/>
<dbReference type="Proteomes" id="UP000214720">
    <property type="component" value="Unassembled WGS sequence"/>
</dbReference>
<organism evidence="1 2">
    <name type="scientific">Caballeronia sordidicola</name>
    <name type="common">Burkholderia sordidicola</name>
    <dbReference type="NCBI Taxonomy" id="196367"/>
    <lineage>
        <taxon>Bacteria</taxon>
        <taxon>Pseudomonadati</taxon>
        <taxon>Pseudomonadota</taxon>
        <taxon>Betaproteobacteria</taxon>
        <taxon>Burkholderiales</taxon>
        <taxon>Burkholderiaceae</taxon>
        <taxon>Caballeronia</taxon>
    </lineage>
</organism>
<protein>
    <submittedName>
        <fullName evidence="1">Uncharacterized protein</fullName>
    </submittedName>
</protein>
<sequence>MIASETPPQYLDDLAKGKDSLAVAARGVIAAVVGDSKGF</sequence>
<accession>A0A226WUH9</accession>
<proteinExistence type="predicted"/>
<evidence type="ECO:0000313" key="1">
    <source>
        <dbReference type="EMBL" id="OXC74832.1"/>
    </source>
</evidence>
<reference evidence="2" key="1">
    <citation type="submission" date="2017-01" db="EMBL/GenBank/DDBJ databases">
        <title>Genome Analysis of Deinococcus marmoris KOPRI26562.</title>
        <authorList>
            <person name="Kim J.H."/>
            <person name="Oh H.-M."/>
        </authorList>
    </citation>
    <scope>NUCLEOTIDE SEQUENCE [LARGE SCALE GENOMIC DNA]</scope>
    <source>
        <strain evidence="2">PAMC 26633</strain>
    </source>
</reference>
<name>A0A226WUH9_CABSO</name>